<proteinExistence type="predicted"/>
<dbReference type="PANTHER" id="PTHR13561">
    <property type="entry name" value="DNA REPLICATION REGULATOR DPB11-RELATED"/>
    <property type="match status" value="1"/>
</dbReference>
<evidence type="ECO:0000313" key="3">
    <source>
        <dbReference type="EMBL" id="OHT03192.1"/>
    </source>
</evidence>
<organism evidence="3 4">
    <name type="scientific">Tritrichomonas foetus</name>
    <dbReference type="NCBI Taxonomy" id="1144522"/>
    <lineage>
        <taxon>Eukaryota</taxon>
        <taxon>Metamonada</taxon>
        <taxon>Parabasalia</taxon>
        <taxon>Tritrichomonadida</taxon>
        <taxon>Tritrichomonadidae</taxon>
        <taxon>Tritrichomonas</taxon>
    </lineage>
</organism>
<evidence type="ECO:0000259" key="2">
    <source>
        <dbReference type="PROSITE" id="PS50172"/>
    </source>
</evidence>
<reference evidence="3" key="1">
    <citation type="submission" date="2016-10" db="EMBL/GenBank/DDBJ databases">
        <authorList>
            <person name="Benchimol M."/>
            <person name="Almeida L.G."/>
            <person name="Vasconcelos A.T."/>
            <person name="Perreira-Neves A."/>
            <person name="Rosa I.A."/>
            <person name="Tasca T."/>
            <person name="Bogo M.R."/>
            <person name="de Souza W."/>
        </authorList>
    </citation>
    <scope>NUCLEOTIDE SEQUENCE [LARGE SCALE GENOMIC DNA]</scope>
    <source>
        <strain evidence="3">K</strain>
    </source>
</reference>
<dbReference type="GO" id="GO:0007095">
    <property type="term" value="P:mitotic G2 DNA damage checkpoint signaling"/>
    <property type="evidence" value="ECO:0007669"/>
    <property type="project" value="TreeGrafter"/>
</dbReference>
<dbReference type="SUPFAM" id="SSF52113">
    <property type="entry name" value="BRCT domain"/>
    <property type="match status" value="2"/>
</dbReference>
<protein>
    <recommendedName>
        <fullName evidence="2">BRCT domain-containing protein</fullName>
    </recommendedName>
</protein>
<dbReference type="VEuPathDB" id="TrichDB:TRFO_29498"/>
<gene>
    <name evidence="3" type="ORF">TRFO_29498</name>
</gene>
<feature type="domain" description="BRCT" evidence="2">
    <location>
        <begin position="201"/>
        <end position="257"/>
    </location>
</feature>
<dbReference type="GeneID" id="94841521"/>
<dbReference type="PANTHER" id="PTHR13561:SF20">
    <property type="entry name" value="DNA TOPOISOMERASE 2-BINDING PROTEIN 1"/>
    <property type="match status" value="1"/>
</dbReference>
<dbReference type="Pfam" id="PF00533">
    <property type="entry name" value="BRCT"/>
    <property type="match status" value="2"/>
</dbReference>
<dbReference type="OrthoDB" id="251770at2759"/>
<evidence type="ECO:0000313" key="4">
    <source>
        <dbReference type="Proteomes" id="UP000179807"/>
    </source>
</evidence>
<sequence>MRFLKYCFAPSFNKCTSNVRIMIYSLNPSIQEITNLKMPENFEDHEILFIGSHRDVSHKYKSNMYLVTELVIREMYQSDNLDFPLNSEHRQCVSTCLSNFHIVCDGFTEYEYNGVTKQINLFGGTIQYKVNSETNLVISQTSLAKSVFDARSNKIPVVSHSWLSETIQNYKAANVSNHILPIFANCLFSSTDLLPDLHSTIRRVVIENGGEWSDNFNAIKTTFLIAEHFATSQKITFVINNSTPIVKPIWLLHHIESSPYNFTLNWWCLNNHFNFNQNKDYNQNKCNESEVN</sequence>
<dbReference type="AlphaFoldDB" id="A0A1J4JXK3"/>
<dbReference type="SMART" id="SM00292">
    <property type="entry name" value="BRCT"/>
    <property type="match status" value="2"/>
</dbReference>
<dbReference type="Proteomes" id="UP000179807">
    <property type="component" value="Unassembled WGS sequence"/>
</dbReference>
<keyword evidence="1" id="KW-0677">Repeat</keyword>
<dbReference type="GO" id="GO:0033314">
    <property type="term" value="P:mitotic DNA replication checkpoint signaling"/>
    <property type="evidence" value="ECO:0007669"/>
    <property type="project" value="TreeGrafter"/>
</dbReference>
<dbReference type="InterPro" id="IPR001357">
    <property type="entry name" value="BRCT_dom"/>
</dbReference>
<comment type="caution">
    <text evidence="3">The sequence shown here is derived from an EMBL/GenBank/DDBJ whole genome shotgun (WGS) entry which is preliminary data.</text>
</comment>
<evidence type="ECO:0000256" key="1">
    <source>
        <dbReference type="ARBA" id="ARBA00022737"/>
    </source>
</evidence>
<dbReference type="GO" id="GO:0006270">
    <property type="term" value="P:DNA replication initiation"/>
    <property type="evidence" value="ECO:0007669"/>
    <property type="project" value="TreeGrafter"/>
</dbReference>
<keyword evidence="4" id="KW-1185">Reference proteome</keyword>
<feature type="domain" description="BRCT" evidence="2">
    <location>
        <begin position="92"/>
        <end position="180"/>
    </location>
</feature>
<dbReference type="PROSITE" id="PS50172">
    <property type="entry name" value="BRCT"/>
    <property type="match status" value="2"/>
</dbReference>
<name>A0A1J4JXK3_9EUKA</name>
<dbReference type="Gene3D" id="3.40.50.10190">
    <property type="entry name" value="BRCT domain"/>
    <property type="match status" value="2"/>
</dbReference>
<dbReference type="InterPro" id="IPR036420">
    <property type="entry name" value="BRCT_dom_sf"/>
</dbReference>
<accession>A0A1J4JXK3</accession>
<dbReference type="RefSeq" id="XP_068356328.1">
    <property type="nucleotide sequence ID" value="XM_068506817.1"/>
</dbReference>
<dbReference type="EMBL" id="MLAK01000837">
    <property type="protein sequence ID" value="OHT03192.1"/>
    <property type="molecule type" value="Genomic_DNA"/>
</dbReference>